<dbReference type="Proteomes" id="UP001497457">
    <property type="component" value="Chromosome 25rd"/>
</dbReference>
<evidence type="ECO:0000259" key="3">
    <source>
        <dbReference type="Pfam" id="PF00651"/>
    </source>
</evidence>
<dbReference type="AlphaFoldDB" id="A0ABC9BDZ4"/>
<dbReference type="Gene3D" id="3.30.710.10">
    <property type="entry name" value="Potassium Channel Kv1.1, Chain A"/>
    <property type="match status" value="1"/>
</dbReference>
<evidence type="ECO:0000313" key="6">
    <source>
        <dbReference type="Proteomes" id="UP001497457"/>
    </source>
</evidence>
<dbReference type="Pfam" id="PF00651">
    <property type="entry name" value="BTB"/>
    <property type="match status" value="1"/>
</dbReference>
<evidence type="ECO:0000313" key="5">
    <source>
        <dbReference type="EMBL" id="CAL4997590.1"/>
    </source>
</evidence>
<sequence>MLQKKQIAGLITNKFLERKELEASLVYLRDDRLVIECDFTIVKEPLVVENMRTTSAAEALHQDLSRDFTSLLESKEEADVTFEPAVFKALLYFIYADSLSPSMGGLDGDEKIELAKHLLVAGDRNEVQGLRSVCEIKLCESLGVLTVADMLTFADQHSCKRLKDACIEFIACNVKSDDLVASNGYDDHLKSLCLDVFVDLFEKAARSLKV</sequence>
<reference evidence="6" key="1">
    <citation type="submission" date="2024-06" db="EMBL/GenBank/DDBJ databases">
        <authorList>
            <person name="Ryan C."/>
        </authorList>
    </citation>
    <scope>NUCLEOTIDE SEQUENCE [LARGE SCALE GENOMIC DNA]</scope>
</reference>
<keyword evidence="6" id="KW-1185">Reference proteome</keyword>
<feature type="domain" description="BPM/SPOP BACK" evidence="4">
    <location>
        <begin position="146"/>
        <end position="201"/>
    </location>
</feature>
<reference evidence="5 6" key="2">
    <citation type="submission" date="2024-10" db="EMBL/GenBank/DDBJ databases">
        <authorList>
            <person name="Ryan C."/>
        </authorList>
    </citation>
    <scope>NUCLEOTIDE SEQUENCE [LARGE SCALE GENOMIC DNA]</scope>
</reference>
<dbReference type="InterPro" id="IPR011333">
    <property type="entry name" value="SKP1/BTB/POZ_sf"/>
</dbReference>
<proteinExistence type="inferred from homology"/>
<comment type="similarity">
    <text evidence="2">Belongs to the Tdpoz family.</text>
</comment>
<gene>
    <name evidence="5" type="ORF">URODEC1_LOCUS63456</name>
</gene>
<protein>
    <recommendedName>
        <fullName evidence="7">BTB domain-containing protein</fullName>
    </recommendedName>
</protein>
<dbReference type="InterPro" id="IPR000210">
    <property type="entry name" value="BTB/POZ_dom"/>
</dbReference>
<dbReference type="PANTHER" id="PTHR26379:SF474">
    <property type="entry name" value="OS08G0228200 PROTEIN"/>
    <property type="match status" value="1"/>
</dbReference>
<evidence type="ECO:0000256" key="2">
    <source>
        <dbReference type="ARBA" id="ARBA00010846"/>
    </source>
</evidence>
<evidence type="ECO:0000256" key="1">
    <source>
        <dbReference type="ARBA" id="ARBA00004906"/>
    </source>
</evidence>
<dbReference type="Pfam" id="PF24570">
    <property type="entry name" value="BACK_BPM_SPOP"/>
    <property type="match status" value="1"/>
</dbReference>
<feature type="domain" description="BTB" evidence="3">
    <location>
        <begin position="66"/>
        <end position="141"/>
    </location>
</feature>
<name>A0ABC9BDZ4_9POAL</name>
<evidence type="ECO:0008006" key="7">
    <source>
        <dbReference type="Google" id="ProtNLM"/>
    </source>
</evidence>
<dbReference type="Gene3D" id="1.25.40.420">
    <property type="match status" value="1"/>
</dbReference>
<accession>A0ABC9BDZ4</accession>
<evidence type="ECO:0000259" key="4">
    <source>
        <dbReference type="Pfam" id="PF24570"/>
    </source>
</evidence>
<comment type="pathway">
    <text evidence="1">Protein modification; protein ubiquitination.</text>
</comment>
<dbReference type="InterPro" id="IPR045005">
    <property type="entry name" value="BPM1-6"/>
</dbReference>
<dbReference type="EMBL" id="OZ075135">
    <property type="protein sequence ID" value="CAL4997590.1"/>
    <property type="molecule type" value="Genomic_DNA"/>
</dbReference>
<organism evidence="5 6">
    <name type="scientific">Urochloa decumbens</name>
    <dbReference type="NCBI Taxonomy" id="240449"/>
    <lineage>
        <taxon>Eukaryota</taxon>
        <taxon>Viridiplantae</taxon>
        <taxon>Streptophyta</taxon>
        <taxon>Embryophyta</taxon>
        <taxon>Tracheophyta</taxon>
        <taxon>Spermatophyta</taxon>
        <taxon>Magnoliopsida</taxon>
        <taxon>Liliopsida</taxon>
        <taxon>Poales</taxon>
        <taxon>Poaceae</taxon>
        <taxon>PACMAD clade</taxon>
        <taxon>Panicoideae</taxon>
        <taxon>Panicodae</taxon>
        <taxon>Paniceae</taxon>
        <taxon>Melinidinae</taxon>
        <taxon>Urochloa</taxon>
    </lineage>
</organism>
<dbReference type="PANTHER" id="PTHR26379">
    <property type="entry name" value="BTB/POZ AND MATH DOMAIN-CONTAINING PROTEIN 1"/>
    <property type="match status" value="1"/>
</dbReference>
<dbReference type="InterPro" id="IPR056423">
    <property type="entry name" value="BACK_BPM_SPOP"/>
</dbReference>
<dbReference type="SUPFAM" id="SSF54695">
    <property type="entry name" value="POZ domain"/>
    <property type="match status" value="1"/>
</dbReference>